<evidence type="ECO:0000256" key="10">
    <source>
        <dbReference type="ARBA" id="ARBA00022777"/>
    </source>
</evidence>
<dbReference type="Pfam" id="PF13614">
    <property type="entry name" value="AAA_31"/>
    <property type="match status" value="1"/>
</dbReference>
<dbReference type="RefSeq" id="WP_066408326.1">
    <property type="nucleotide sequence ID" value="NZ_CP011390.1"/>
</dbReference>
<comment type="similarity">
    <text evidence="3">Belongs to the etk/wzc family.</text>
</comment>
<dbReference type="EMBL" id="CP011390">
    <property type="protein sequence ID" value="ANE52956.1"/>
    <property type="molecule type" value="Genomic_DNA"/>
</dbReference>
<evidence type="ECO:0000256" key="7">
    <source>
        <dbReference type="ARBA" id="ARBA00022679"/>
    </source>
</evidence>
<evidence type="ECO:0000256" key="15">
    <source>
        <dbReference type="ARBA" id="ARBA00051245"/>
    </source>
</evidence>
<keyword evidence="9" id="KW-0547">Nucleotide-binding</keyword>
<dbReference type="EC" id="2.7.10.2" evidence="4"/>
<reference evidence="20 21" key="2">
    <citation type="journal article" date="2016" name="Int. J. Syst. Evol. Microbiol.">
        <title>Flavisolibacter tropicus sp. nov., isolated from tropical soil.</title>
        <authorList>
            <person name="Lee J.J."/>
            <person name="Kang M.S."/>
            <person name="Kim G.S."/>
            <person name="Lee C.S."/>
            <person name="Lim S."/>
            <person name="Lee J."/>
            <person name="Roh S.H."/>
            <person name="Kang H."/>
            <person name="Ha J.M."/>
            <person name="Bae S."/>
            <person name="Jung H.Y."/>
            <person name="Kim M.K."/>
        </authorList>
    </citation>
    <scope>NUCLEOTIDE SEQUENCE [LARGE SCALE GENOMIC DNA]</scope>
    <source>
        <strain evidence="20 21">LCS9</strain>
    </source>
</reference>
<feature type="domain" description="AAA" evidence="19">
    <location>
        <begin position="577"/>
        <end position="698"/>
    </location>
</feature>
<evidence type="ECO:0000256" key="3">
    <source>
        <dbReference type="ARBA" id="ARBA00008883"/>
    </source>
</evidence>
<evidence type="ECO:0000313" key="21">
    <source>
        <dbReference type="Proteomes" id="UP000077177"/>
    </source>
</evidence>
<keyword evidence="7" id="KW-0808">Transferase</keyword>
<comment type="catalytic activity">
    <reaction evidence="15">
        <text>L-tyrosyl-[protein] + ATP = O-phospho-L-tyrosyl-[protein] + ADP + H(+)</text>
        <dbReference type="Rhea" id="RHEA:10596"/>
        <dbReference type="Rhea" id="RHEA-COMP:10136"/>
        <dbReference type="Rhea" id="RHEA-COMP:20101"/>
        <dbReference type="ChEBI" id="CHEBI:15378"/>
        <dbReference type="ChEBI" id="CHEBI:30616"/>
        <dbReference type="ChEBI" id="CHEBI:46858"/>
        <dbReference type="ChEBI" id="CHEBI:61978"/>
        <dbReference type="ChEBI" id="CHEBI:456216"/>
        <dbReference type="EC" id="2.7.10.2"/>
    </reaction>
</comment>
<feature type="domain" description="Polysaccharide chain length determinant N-terminal" evidence="18">
    <location>
        <begin position="14"/>
        <end position="104"/>
    </location>
</feature>
<evidence type="ECO:0000256" key="16">
    <source>
        <dbReference type="SAM" id="Coils"/>
    </source>
</evidence>
<evidence type="ECO:0000259" key="19">
    <source>
        <dbReference type="Pfam" id="PF13614"/>
    </source>
</evidence>
<evidence type="ECO:0000256" key="2">
    <source>
        <dbReference type="ARBA" id="ARBA00007316"/>
    </source>
</evidence>
<dbReference type="PATRIC" id="fig|1492898.3.peg.5046"/>
<evidence type="ECO:0000256" key="14">
    <source>
        <dbReference type="ARBA" id="ARBA00023137"/>
    </source>
</evidence>
<dbReference type="InterPro" id="IPR050445">
    <property type="entry name" value="Bact_polysacc_biosynth/exp"/>
</dbReference>
<dbReference type="AlphaFoldDB" id="A0A172U123"/>
<evidence type="ECO:0000256" key="11">
    <source>
        <dbReference type="ARBA" id="ARBA00022840"/>
    </source>
</evidence>
<dbReference type="CDD" id="cd05387">
    <property type="entry name" value="BY-kinase"/>
    <property type="match status" value="1"/>
</dbReference>
<evidence type="ECO:0000259" key="18">
    <source>
        <dbReference type="Pfam" id="PF02706"/>
    </source>
</evidence>
<dbReference type="GO" id="GO:0005524">
    <property type="term" value="F:ATP binding"/>
    <property type="evidence" value="ECO:0007669"/>
    <property type="project" value="UniProtKB-KW"/>
</dbReference>
<keyword evidence="14" id="KW-0829">Tyrosine-protein kinase</keyword>
<protein>
    <recommendedName>
        <fullName evidence="4">non-specific protein-tyrosine kinase</fullName>
        <ecNumber evidence="4">2.7.10.2</ecNumber>
    </recommendedName>
</protein>
<keyword evidence="10" id="KW-0418">Kinase</keyword>
<sequence length="794" mass="88139">MEQQLLLDGENEKSFDIKRLFSKVVKNFYWFLISVILFGAGAYIYLRFTQPLYEVKTNVQVKLPSEGANKIGSAFNGSGGGAEEGPDLSSEILRFQSYSLVGEAVDSLKLHIRVSKVTEKAPKPLALDALPFSIKLKRQDTETESPLYKLTFDNSGYSLATEAGTIKGDYYKPLSINGDQLIIQPKDSMVTALGGQYEFKYLGRQNTIKTYISRIKVEPSKSAGPSILEVTIKDEVPTRAKEFVNVLVYNFDLANLDYNNQALRKELNFLNDRLVTATAEMEDQSKKVRDFKARNQVFDVSASAGQLLGNLPVIDAKKTDNILKSDLLNLVENNIKSYDGQEEIVPNSSGLQDPVLADQIGKYNQLVLQKRAVQDNGASKDPRLPAINGQMEELRTNILKSVQNIRKEVRATSSSLATQERSITGRFSSMPAKEKELAEMNRLLDIKNSLYTFLLQKTEDKKLELAANEIVSSRIIDNGADNATKVPKPLMIYGIALGIGFLLPLVVIAVRFIMNQKVETRQDVESLTSLPIIGEIGNVSKNQPELIITPTNVSSEAEQFRTLRTNISYMALGAKQKTLLITSSKSGEGKSFVSLNLANSIAISNKRVALLEFDMRNPGLAAKLNMEKSIGIANYLHGEASINEIIQPVPSSPNLFFLGCGNPLPEAPGELILDEKVETLFTYLKQNFDVVVVDTPPVGPVSDALTLGRFADISFFVIRHRHTLRSTMKLINKLNDGKKLPRLTLIINGVMDNKEFSYGNDFGYGYGYQAKENRKGWKGITTIRVSNKRSETIN</sequence>
<dbReference type="PANTHER" id="PTHR32309:SF13">
    <property type="entry name" value="FERRIC ENTEROBACTIN TRANSPORT PROTEIN FEPE"/>
    <property type="match status" value="1"/>
</dbReference>
<organism evidence="20 21">
    <name type="scientific">Flavisolibacter tropicus</name>
    <dbReference type="NCBI Taxonomy" id="1492898"/>
    <lineage>
        <taxon>Bacteria</taxon>
        <taxon>Pseudomonadati</taxon>
        <taxon>Bacteroidota</taxon>
        <taxon>Chitinophagia</taxon>
        <taxon>Chitinophagales</taxon>
        <taxon>Chitinophagaceae</taxon>
        <taxon>Flavisolibacter</taxon>
    </lineage>
</organism>
<dbReference type="GO" id="GO:0004715">
    <property type="term" value="F:non-membrane spanning protein tyrosine kinase activity"/>
    <property type="evidence" value="ECO:0007669"/>
    <property type="project" value="UniProtKB-EC"/>
</dbReference>
<dbReference type="STRING" id="1492898.SY85_23240"/>
<dbReference type="KEGG" id="fla:SY85_23240"/>
<keyword evidence="5" id="KW-1003">Cell membrane</keyword>
<evidence type="ECO:0000256" key="9">
    <source>
        <dbReference type="ARBA" id="ARBA00022741"/>
    </source>
</evidence>
<dbReference type="SUPFAM" id="SSF52540">
    <property type="entry name" value="P-loop containing nucleoside triphosphate hydrolases"/>
    <property type="match status" value="1"/>
</dbReference>
<feature type="transmembrane region" description="Helical" evidence="17">
    <location>
        <begin position="28"/>
        <end position="46"/>
    </location>
</feature>
<dbReference type="InterPro" id="IPR025669">
    <property type="entry name" value="AAA_dom"/>
</dbReference>
<name>A0A172U123_9BACT</name>
<evidence type="ECO:0000256" key="4">
    <source>
        <dbReference type="ARBA" id="ARBA00011903"/>
    </source>
</evidence>
<evidence type="ECO:0000256" key="13">
    <source>
        <dbReference type="ARBA" id="ARBA00023136"/>
    </source>
</evidence>
<reference evidence="21" key="1">
    <citation type="submission" date="2015-01" db="EMBL/GenBank/DDBJ databases">
        <title>Flavisolibacter sp./LCS9/ whole genome sequencing.</title>
        <authorList>
            <person name="Kim M.K."/>
            <person name="Srinivasan S."/>
            <person name="Lee J.-J."/>
        </authorList>
    </citation>
    <scope>NUCLEOTIDE SEQUENCE [LARGE SCALE GENOMIC DNA]</scope>
    <source>
        <strain evidence="21">LCS9</strain>
    </source>
</reference>
<comment type="similarity">
    <text evidence="2">Belongs to the CpsD/CapB family.</text>
</comment>
<dbReference type="GO" id="GO:0005886">
    <property type="term" value="C:plasma membrane"/>
    <property type="evidence" value="ECO:0007669"/>
    <property type="project" value="UniProtKB-SubCell"/>
</dbReference>
<evidence type="ECO:0000256" key="1">
    <source>
        <dbReference type="ARBA" id="ARBA00004429"/>
    </source>
</evidence>
<dbReference type="Pfam" id="PF02706">
    <property type="entry name" value="Wzz"/>
    <property type="match status" value="1"/>
</dbReference>
<evidence type="ECO:0000256" key="17">
    <source>
        <dbReference type="SAM" id="Phobius"/>
    </source>
</evidence>
<keyword evidence="6" id="KW-0997">Cell inner membrane</keyword>
<dbReference type="InterPro" id="IPR005702">
    <property type="entry name" value="Wzc-like_C"/>
</dbReference>
<keyword evidence="12 17" id="KW-1133">Transmembrane helix</keyword>
<feature type="coiled-coil region" evidence="16">
    <location>
        <begin position="253"/>
        <end position="287"/>
    </location>
</feature>
<keyword evidence="8 17" id="KW-0812">Transmembrane</keyword>
<keyword evidence="16" id="KW-0175">Coiled coil</keyword>
<dbReference type="NCBIfam" id="TIGR01007">
    <property type="entry name" value="eps_fam"/>
    <property type="match status" value="1"/>
</dbReference>
<evidence type="ECO:0000313" key="20">
    <source>
        <dbReference type="EMBL" id="ANE52956.1"/>
    </source>
</evidence>
<comment type="subcellular location">
    <subcellularLocation>
        <location evidence="1">Cell inner membrane</location>
        <topology evidence="1">Multi-pass membrane protein</topology>
    </subcellularLocation>
</comment>
<keyword evidence="21" id="KW-1185">Reference proteome</keyword>
<keyword evidence="11" id="KW-0067">ATP-binding</keyword>
<evidence type="ECO:0000256" key="12">
    <source>
        <dbReference type="ARBA" id="ARBA00022989"/>
    </source>
</evidence>
<dbReference type="InterPro" id="IPR003856">
    <property type="entry name" value="LPS_length_determ_N"/>
</dbReference>
<gene>
    <name evidence="20" type="ORF">SY85_23240</name>
</gene>
<accession>A0A172U123</accession>
<dbReference type="Gene3D" id="3.40.50.300">
    <property type="entry name" value="P-loop containing nucleotide triphosphate hydrolases"/>
    <property type="match status" value="1"/>
</dbReference>
<feature type="transmembrane region" description="Helical" evidence="17">
    <location>
        <begin position="490"/>
        <end position="513"/>
    </location>
</feature>
<evidence type="ECO:0000256" key="8">
    <source>
        <dbReference type="ARBA" id="ARBA00022692"/>
    </source>
</evidence>
<evidence type="ECO:0000256" key="5">
    <source>
        <dbReference type="ARBA" id="ARBA00022475"/>
    </source>
</evidence>
<keyword evidence="13 17" id="KW-0472">Membrane</keyword>
<proteinExistence type="inferred from homology"/>
<dbReference type="Proteomes" id="UP000077177">
    <property type="component" value="Chromosome"/>
</dbReference>
<evidence type="ECO:0000256" key="6">
    <source>
        <dbReference type="ARBA" id="ARBA00022519"/>
    </source>
</evidence>
<dbReference type="PANTHER" id="PTHR32309">
    <property type="entry name" value="TYROSINE-PROTEIN KINASE"/>
    <property type="match status" value="1"/>
</dbReference>
<dbReference type="InterPro" id="IPR027417">
    <property type="entry name" value="P-loop_NTPase"/>
</dbReference>
<dbReference type="OrthoDB" id="9794577at2"/>